<evidence type="ECO:0000256" key="1">
    <source>
        <dbReference type="ARBA" id="ARBA00004377"/>
    </source>
</evidence>
<keyword evidence="8 10" id="KW-1133">Transmembrane helix</keyword>
<evidence type="ECO:0000256" key="2">
    <source>
        <dbReference type="ARBA" id="ARBA00011084"/>
    </source>
</evidence>
<organism evidence="11 12">
    <name type="scientific">Sphingomonas immobilis</name>
    <dbReference type="NCBI Taxonomy" id="3063997"/>
    <lineage>
        <taxon>Bacteria</taxon>
        <taxon>Pseudomonadati</taxon>
        <taxon>Pseudomonadota</taxon>
        <taxon>Alphaproteobacteria</taxon>
        <taxon>Sphingomonadales</taxon>
        <taxon>Sphingomonadaceae</taxon>
        <taxon>Sphingomonas</taxon>
    </lineage>
</organism>
<gene>
    <name evidence="11" type="primary">gspJ</name>
    <name evidence="11" type="ORF">Q5H94_02890</name>
</gene>
<evidence type="ECO:0000256" key="9">
    <source>
        <dbReference type="ARBA" id="ARBA00023136"/>
    </source>
</evidence>
<proteinExistence type="inferred from homology"/>
<dbReference type="NCBIfam" id="TIGR02532">
    <property type="entry name" value="IV_pilin_GFxxxE"/>
    <property type="match status" value="1"/>
</dbReference>
<dbReference type="InterPro" id="IPR010055">
    <property type="entry name" value="T2SS_protein-GspJ"/>
</dbReference>
<dbReference type="Gene3D" id="3.10.610.10">
    <property type="entry name" value="GSPII I/J protein-like"/>
    <property type="match status" value="1"/>
</dbReference>
<dbReference type="InterPro" id="IPR045584">
    <property type="entry name" value="Pilin-like"/>
</dbReference>
<comment type="caution">
    <text evidence="11">The sequence shown here is derived from an EMBL/GenBank/DDBJ whole genome shotgun (WGS) entry which is preliminary data.</text>
</comment>
<keyword evidence="9 10" id="KW-0472">Membrane</keyword>
<protein>
    <recommendedName>
        <fullName evidence="3">Type II secretion system protein J</fullName>
    </recommendedName>
</protein>
<dbReference type="Proteomes" id="UP001176468">
    <property type="component" value="Unassembled WGS sequence"/>
</dbReference>
<dbReference type="EMBL" id="JAUQSZ010000001">
    <property type="protein sequence ID" value="MDO7841260.1"/>
    <property type="molecule type" value="Genomic_DNA"/>
</dbReference>
<dbReference type="InterPro" id="IPR051621">
    <property type="entry name" value="T2SS_protein_J"/>
</dbReference>
<comment type="similarity">
    <text evidence="2">Belongs to the GSP J family.</text>
</comment>
<accession>A0ABT8ZUK5</accession>
<keyword evidence="4" id="KW-1003">Cell membrane</keyword>
<evidence type="ECO:0000313" key="12">
    <source>
        <dbReference type="Proteomes" id="UP001176468"/>
    </source>
</evidence>
<keyword evidence="6" id="KW-0997">Cell inner membrane</keyword>
<evidence type="ECO:0000256" key="4">
    <source>
        <dbReference type="ARBA" id="ARBA00022475"/>
    </source>
</evidence>
<sequence>MRGDRSLNPLPSREGSREGGFTLIEVMISLMIFGLLAAAGVALLSFSVRAQTATAAKLDDVSALNRLTSVLAADLAQAVNRNSRDTRGDPVAAFAGGKDGGSSPMLRMVRGGWSNLDGARRPGEQKVEYRLADGAIQRVSYPMLDGAQPDAPTAMLGGVRAVALRYRVGGAWSDHWEGSARIPLPEAIELRVVRGDGVPFRALFLVGSGYGEHVDAG</sequence>
<comment type="subcellular location">
    <subcellularLocation>
        <location evidence="1">Cell inner membrane</location>
        <topology evidence="1">Single-pass membrane protein</topology>
    </subcellularLocation>
</comment>
<dbReference type="Pfam" id="PF11612">
    <property type="entry name" value="T2SSJ"/>
    <property type="match status" value="1"/>
</dbReference>
<dbReference type="NCBIfam" id="TIGR01711">
    <property type="entry name" value="gspJ"/>
    <property type="match status" value="1"/>
</dbReference>
<dbReference type="RefSeq" id="WP_304559709.1">
    <property type="nucleotide sequence ID" value="NZ_JAUQSZ010000001.1"/>
</dbReference>
<evidence type="ECO:0000256" key="6">
    <source>
        <dbReference type="ARBA" id="ARBA00022519"/>
    </source>
</evidence>
<evidence type="ECO:0000256" key="7">
    <source>
        <dbReference type="ARBA" id="ARBA00022692"/>
    </source>
</evidence>
<keyword evidence="7 10" id="KW-0812">Transmembrane</keyword>
<evidence type="ECO:0000256" key="5">
    <source>
        <dbReference type="ARBA" id="ARBA00022481"/>
    </source>
</evidence>
<feature type="transmembrane region" description="Helical" evidence="10">
    <location>
        <begin position="21"/>
        <end position="46"/>
    </location>
</feature>
<dbReference type="PANTHER" id="PTHR39583">
    <property type="entry name" value="TYPE II SECRETION SYSTEM PROTEIN J-RELATED"/>
    <property type="match status" value="1"/>
</dbReference>
<dbReference type="Pfam" id="PF07963">
    <property type="entry name" value="N_methyl"/>
    <property type="match status" value="1"/>
</dbReference>
<keyword evidence="5" id="KW-0488">Methylation</keyword>
<evidence type="ECO:0000256" key="3">
    <source>
        <dbReference type="ARBA" id="ARBA00021539"/>
    </source>
</evidence>
<dbReference type="InterPro" id="IPR012902">
    <property type="entry name" value="N_methyl_site"/>
</dbReference>
<keyword evidence="12" id="KW-1185">Reference proteome</keyword>
<evidence type="ECO:0000256" key="10">
    <source>
        <dbReference type="SAM" id="Phobius"/>
    </source>
</evidence>
<dbReference type="SUPFAM" id="SSF54523">
    <property type="entry name" value="Pili subunits"/>
    <property type="match status" value="1"/>
</dbReference>
<evidence type="ECO:0000256" key="8">
    <source>
        <dbReference type="ARBA" id="ARBA00022989"/>
    </source>
</evidence>
<name>A0ABT8ZUK5_9SPHN</name>
<reference evidence="11" key="1">
    <citation type="submission" date="2023-07" db="EMBL/GenBank/DDBJ databases">
        <authorList>
            <person name="Kim M.K."/>
        </authorList>
    </citation>
    <scope>NUCLEOTIDE SEQUENCE</scope>
    <source>
        <strain evidence="11">CA1-15</strain>
    </source>
</reference>
<dbReference type="PANTHER" id="PTHR39583:SF2">
    <property type="entry name" value="TYPE II SECRETION SYSTEM PROTEIN J"/>
    <property type="match status" value="1"/>
</dbReference>
<evidence type="ECO:0000313" key="11">
    <source>
        <dbReference type="EMBL" id="MDO7841260.1"/>
    </source>
</evidence>
<dbReference type="PROSITE" id="PS00409">
    <property type="entry name" value="PROKAR_NTER_METHYL"/>
    <property type="match status" value="1"/>
</dbReference>